<sequence length="123" mass="13792">MTHNIRVSVKPAYIEQQSQPAEHRFVYAYTITIDNQGDVPAQLIGRHWVIRDADEKKQEVRGIGVVGEQPHLPPGKRFTYTSGVILDTETGIMEGSYQMKTEDGQLFDVPIPAFALVPPHAIH</sequence>
<dbReference type="InterPro" id="IPR023065">
    <property type="entry name" value="Uncharacterised_ApaG"/>
</dbReference>
<dbReference type="InterPro" id="IPR036767">
    <property type="entry name" value="ApaG_sf"/>
</dbReference>
<dbReference type="InterPro" id="IPR007474">
    <property type="entry name" value="ApaG_domain"/>
</dbReference>
<evidence type="ECO:0000256" key="2">
    <source>
        <dbReference type="HAMAP-Rule" id="MF_00791"/>
    </source>
</evidence>
<keyword evidence="5" id="KW-1185">Reference proteome</keyword>
<dbReference type="OrthoDB" id="9795226at2"/>
<gene>
    <name evidence="2" type="primary">apaG</name>
    <name evidence="4" type="ORF">EDC38_1615</name>
</gene>
<dbReference type="GO" id="GO:0070987">
    <property type="term" value="P:error-free translesion synthesis"/>
    <property type="evidence" value="ECO:0007669"/>
    <property type="project" value="TreeGrafter"/>
</dbReference>
<dbReference type="Proteomes" id="UP000273643">
    <property type="component" value="Unassembled WGS sequence"/>
</dbReference>
<accession>A0A3N1NMI4</accession>
<evidence type="ECO:0000256" key="1">
    <source>
        <dbReference type="ARBA" id="ARBA00017693"/>
    </source>
</evidence>
<dbReference type="PANTHER" id="PTHR14289:SF16">
    <property type="entry name" value="POLYMERASE DELTA-INTERACTING PROTEIN 2"/>
    <property type="match status" value="1"/>
</dbReference>
<dbReference type="AlphaFoldDB" id="A0A3N1NMI4"/>
<feature type="domain" description="ApaG" evidence="3">
    <location>
        <begin position="1"/>
        <end position="123"/>
    </location>
</feature>
<name>A0A3N1NMI4_9GAMM</name>
<dbReference type="NCBIfam" id="NF003967">
    <property type="entry name" value="PRK05461.1"/>
    <property type="match status" value="1"/>
</dbReference>
<dbReference type="Pfam" id="PF04379">
    <property type="entry name" value="DUF525"/>
    <property type="match status" value="1"/>
</dbReference>
<dbReference type="RefSeq" id="WP_123638053.1">
    <property type="nucleotide sequence ID" value="NZ_JBHYFO010000038.1"/>
</dbReference>
<dbReference type="HAMAP" id="MF_00791">
    <property type="entry name" value="ApaG"/>
    <property type="match status" value="1"/>
</dbReference>
<comment type="caution">
    <text evidence="4">The sequence shown here is derived from an EMBL/GenBank/DDBJ whole genome shotgun (WGS) entry which is preliminary data.</text>
</comment>
<dbReference type="PROSITE" id="PS51087">
    <property type="entry name" value="APAG"/>
    <property type="match status" value="1"/>
</dbReference>
<evidence type="ECO:0000313" key="4">
    <source>
        <dbReference type="EMBL" id="ROQ20994.1"/>
    </source>
</evidence>
<evidence type="ECO:0000259" key="3">
    <source>
        <dbReference type="PROSITE" id="PS51087"/>
    </source>
</evidence>
<dbReference type="EMBL" id="RJUK01000001">
    <property type="protein sequence ID" value="ROQ20994.1"/>
    <property type="molecule type" value="Genomic_DNA"/>
</dbReference>
<reference evidence="4 5" key="1">
    <citation type="submission" date="2018-11" db="EMBL/GenBank/DDBJ databases">
        <title>Genomic Encyclopedia of Type Strains, Phase IV (KMG-IV): sequencing the most valuable type-strain genomes for metagenomic binning, comparative biology and taxonomic classification.</title>
        <authorList>
            <person name="Goeker M."/>
        </authorList>
    </citation>
    <scope>NUCLEOTIDE SEQUENCE [LARGE SCALE GENOMIC DNA]</scope>
    <source>
        <strain evidence="4 5">DSM 16974</strain>
    </source>
</reference>
<organism evidence="4 5">
    <name type="scientific">Marinimicrobium koreense</name>
    <dbReference type="NCBI Taxonomy" id="306545"/>
    <lineage>
        <taxon>Bacteria</taxon>
        <taxon>Pseudomonadati</taxon>
        <taxon>Pseudomonadota</taxon>
        <taxon>Gammaproteobacteria</taxon>
        <taxon>Cellvibrionales</taxon>
        <taxon>Cellvibrionaceae</taxon>
        <taxon>Marinimicrobium</taxon>
    </lineage>
</organism>
<dbReference type="SUPFAM" id="SSF110069">
    <property type="entry name" value="ApaG-like"/>
    <property type="match status" value="1"/>
</dbReference>
<dbReference type="Gene3D" id="2.60.40.1470">
    <property type="entry name" value="ApaG domain"/>
    <property type="match status" value="1"/>
</dbReference>
<evidence type="ECO:0000313" key="5">
    <source>
        <dbReference type="Proteomes" id="UP000273643"/>
    </source>
</evidence>
<proteinExistence type="inferred from homology"/>
<dbReference type="PANTHER" id="PTHR14289">
    <property type="entry name" value="F-BOX ONLY PROTEIN 3"/>
    <property type="match status" value="1"/>
</dbReference>
<protein>
    <recommendedName>
        <fullName evidence="1 2">Protein ApaG</fullName>
    </recommendedName>
</protein>